<evidence type="ECO:0000313" key="2">
    <source>
        <dbReference type="EMBL" id="KTD52722.1"/>
    </source>
</evidence>
<evidence type="ECO:0000313" key="5">
    <source>
        <dbReference type="Proteomes" id="UP000254230"/>
    </source>
</evidence>
<dbReference type="AlphaFoldDB" id="A0A378KY94"/>
<feature type="compositionally biased region" description="Polar residues" evidence="1">
    <location>
        <begin position="196"/>
        <end position="209"/>
    </location>
</feature>
<proteinExistence type="predicted"/>
<dbReference type="STRING" id="45072.Lqua_0555"/>
<accession>A0A378KY94</accession>
<evidence type="ECO:0000313" key="3">
    <source>
        <dbReference type="EMBL" id="STY19139.1"/>
    </source>
</evidence>
<dbReference type="EMBL" id="UGOW01000001">
    <property type="protein sequence ID" value="STY19139.1"/>
    <property type="molecule type" value="Genomic_DNA"/>
</dbReference>
<dbReference type="Proteomes" id="UP000254230">
    <property type="component" value="Unassembled WGS sequence"/>
</dbReference>
<dbReference type="OrthoDB" id="5645946at2"/>
<feature type="region of interest" description="Disordered" evidence="1">
    <location>
        <begin position="186"/>
        <end position="209"/>
    </location>
</feature>
<protein>
    <submittedName>
        <fullName evidence="3">Virulence protein</fullName>
    </submittedName>
</protein>
<reference evidence="2 4" key="1">
    <citation type="submission" date="2015-11" db="EMBL/GenBank/DDBJ databases">
        <title>Genomic analysis of 38 Legionella species identifies large and diverse effector repertoires.</title>
        <authorList>
            <person name="Burstein D."/>
            <person name="Amaro F."/>
            <person name="Zusman T."/>
            <person name="Lifshitz Z."/>
            <person name="Cohen O."/>
            <person name="Gilbert J.A."/>
            <person name="Pupko T."/>
            <person name="Shuman H.A."/>
            <person name="Segal G."/>
        </authorList>
    </citation>
    <scope>NUCLEOTIDE SEQUENCE [LARGE SCALE GENOMIC DNA]</scope>
    <source>
        <strain evidence="2 4">ATCC 49507</strain>
    </source>
</reference>
<sequence>MADSGNKENPVFAEVNFDVRKLEVANDLNNPITLVERVYQIWWHWADFHLYITSPHIESISPPIIIKPENIPGSNVLEFVYDIQDFGHKLSTSKSEDMFSAGMSMCKLFFTIEKMIYILVERLKSGGVSSEDEVQVAFGGHEIAQRKAFESIINLSYNVVVTNFDPGPWGEGYLQTVKRLADKGYGYPAEAPRKPYQQSHNPTSAGISR</sequence>
<evidence type="ECO:0000256" key="1">
    <source>
        <dbReference type="SAM" id="MobiDB-lite"/>
    </source>
</evidence>
<organism evidence="3 5">
    <name type="scientific">Legionella quateirensis</name>
    <dbReference type="NCBI Taxonomy" id="45072"/>
    <lineage>
        <taxon>Bacteria</taxon>
        <taxon>Pseudomonadati</taxon>
        <taxon>Pseudomonadota</taxon>
        <taxon>Gammaproteobacteria</taxon>
        <taxon>Legionellales</taxon>
        <taxon>Legionellaceae</taxon>
        <taxon>Legionella</taxon>
    </lineage>
</organism>
<evidence type="ECO:0000313" key="4">
    <source>
        <dbReference type="Proteomes" id="UP000054639"/>
    </source>
</evidence>
<name>A0A378KY94_9GAMM</name>
<reference evidence="3 5" key="2">
    <citation type="submission" date="2018-06" db="EMBL/GenBank/DDBJ databases">
        <authorList>
            <consortium name="Pathogen Informatics"/>
            <person name="Doyle S."/>
        </authorList>
    </citation>
    <scope>NUCLEOTIDE SEQUENCE [LARGE SCALE GENOMIC DNA]</scope>
    <source>
        <strain evidence="3 5">NCTC12376</strain>
    </source>
</reference>
<keyword evidence="4" id="KW-1185">Reference proteome</keyword>
<gene>
    <name evidence="2" type="ORF">Lqua_0555</name>
    <name evidence="3" type="ORF">NCTC12376_02970</name>
</gene>
<dbReference type="RefSeq" id="WP_058472768.1">
    <property type="nucleotide sequence ID" value="NZ_CAAAIL010000011.1"/>
</dbReference>
<dbReference type="Proteomes" id="UP000054639">
    <property type="component" value="Unassembled WGS sequence"/>
</dbReference>
<dbReference type="EMBL" id="LNYR01000006">
    <property type="protein sequence ID" value="KTD52722.1"/>
    <property type="molecule type" value="Genomic_DNA"/>
</dbReference>